<dbReference type="PANTHER" id="PTHR30535">
    <property type="entry name" value="VITAMIN B12-BINDING PROTEIN"/>
    <property type="match status" value="1"/>
</dbReference>
<evidence type="ECO:0000313" key="4">
    <source>
        <dbReference type="Proteomes" id="UP000187148"/>
    </source>
</evidence>
<organism evidence="3 4">
    <name type="scientific">Kosakonia cowanii JCM 10956 = DSM 18146</name>
    <dbReference type="NCBI Taxonomy" id="1300165"/>
    <lineage>
        <taxon>Bacteria</taxon>
        <taxon>Pseudomonadati</taxon>
        <taxon>Pseudomonadota</taxon>
        <taxon>Gammaproteobacteria</taxon>
        <taxon>Enterobacterales</taxon>
        <taxon>Enterobacteriaceae</taxon>
        <taxon>Kosakonia</taxon>
    </lineage>
</organism>
<dbReference type="SUPFAM" id="SSF53807">
    <property type="entry name" value="Helical backbone' metal receptor"/>
    <property type="match status" value="1"/>
</dbReference>
<protein>
    <submittedName>
        <fullName evidence="3">ABC transporter substrate-binding protein</fullName>
    </submittedName>
</protein>
<dbReference type="AlphaFoldDB" id="A0A807LJG8"/>
<dbReference type="KEGG" id="kco:BWI95_11840"/>
<evidence type="ECO:0000256" key="1">
    <source>
        <dbReference type="SAM" id="SignalP"/>
    </source>
</evidence>
<evidence type="ECO:0000313" key="3">
    <source>
        <dbReference type="EMBL" id="APZ05685.1"/>
    </source>
</evidence>
<keyword evidence="1" id="KW-0732">Signal</keyword>
<proteinExistence type="predicted"/>
<dbReference type="PANTHER" id="PTHR30535:SF34">
    <property type="entry name" value="MOLYBDATE-BINDING PROTEIN MOLA"/>
    <property type="match status" value="1"/>
</dbReference>
<dbReference type="Proteomes" id="UP000187148">
    <property type="component" value="Chromosome"/>
</dbReference>
<name>A0A807LJG8_9ENTR</name>
<feature type="signal peptide" evidence="1">
    <location>
        <begin position="1"/>
        <end position="21"/>
    </location>
</feature>
<dbReference type="Gene3D" id="3.40.50.1980">
    <property type="entry name" value="Nitrogenase molybdenum iron protein domain"/>
    <property type="match status" value="2"/>
</dbReference>
<keyword evidence="4" id="KW-1185">Reference proteome</keyword>
<dbReference type="RefSeq" id="WP_076769531.1">
    <property type="nucleotide sequence ID" value="NZ_CP019445.1"/>
</dbReference>
<dbReference type="Pfam" id="PF01497">
    <property type="entry name" value="Peripla_BP_2"/>
    <property type="match status" value="1"/>
</dbReference>
<dbReference type="InterPro" id="IPR050902">
    <property type="entry name" value="ABC_Transporter_SBP"/>
</dbReference>
<evidence type="ECO:0000259" key="2">
    <source>
        <dbReference type="PROSITE" id="PS50983"/>
    </source>
</evidence>
<gene>
    <name evidence="3" type="ORF">BWI95_11840</name>
</gene>
<dbReference type="EMBL" id="CP019445">
    <property type="protein sequence ID" value="APZ05685.1"/>
    <property type="molecule type" value="Genomic_DNA"/>
</dbReference>
<accession>A0A807LJG8</accession>
<dbReference type="InterPro" id="IPR002491">
    <property type="entry name" value="ABC_transptr_periplasmic_BD"/>
</dbReference>
<reference evidence="3 4" key="1">
    <citation type="submission" date="2017-01" db="EMBL/GenBank/DDBJ databases">
        <authorList>
            <person name="Cao J.-M."/>
        </authorList>
    </citation>
    <scope>NUCLEOTIDE SEQUENCE [LARGE SCALE GENOMIC DNA]</scope>
    <source>
        <strain evidence="3 4">888-76</strain>
    </source>
</reference>
<dbReference type="PROSITE" id="PS50983">
    <property type="entry name" value="FE_B12_PBP"/>
    <property type="match status" value="1"/>
</dbReference>
<feature type="domain" description="Fe/B12 periplasmic-binding" evidence="2">
    <location>
        <begin position="46"/>
        <end position="343"/>
    </location>
</feature>
<feature type="chain" id="PRO_5032726026" evidence="1">
    <location>
        <begin position="22"/>
        <end position="372"/>
    </location>
</feature>
<sequence length="372" mass="41120">MHGKIRTTLLLGALLTLPVLAQATQYPLTVTDFSGRKVTLDHEPQRVILQDGRDIMTLALLDRDNPFKRLVAWNNLAKKQDIESWKMLKTRWPEAANILDMGFSDKGNVELESVLAKQPDLMIAQLRAKPSLTDSGVLDKLTALKIPVVFVDYNVNPAKDTAPSVDLLGKVLNRESNAEAYTTYYRQHQQAITQKTAAIMPKPKVFVEALAGRADSCCFTHGHSGWGGLVEAVGATNLGSELLPGATGFISLEKLISVNPDVYIMTGSKRGNGQVLPLGLNASPDEVNKQAQLLLSRTGISQIPAVAQKHVYGVYHHFYNHPYNIVGMEYLAKDIYPQAFADLDPDATYHHIIKNFTKLPDDGFVYSWQQGK</sequence>